<dbReference type="AlphaFoldDB" id="A0A8J9YDH2"/>
<protein>
    <submittedName>
        <fullName evidence="1">Uncharacterized protein</fullName>
    </submittedName>
</protein>
<sequence length="226" mass="24639">MQGSCGHRVQPTGNPGQFRPADDALRSCHIAYLPVSNHGCDAPPNTIMPACLLIFSASRVSWLRLTPVRFYYQKYYAVLVIALPACQTTLRAVPVSANYLNLICKERQYYTVLLYTAWSSFLRERPCGPVIVLPAPPVFQQARAQRRVLRKVTGSSSPRPVVLGVIGLACLLSRLNGVFLLYDSSIACRSGFSASTAARFRSAPHGWCSPLLEVVAVIVLPACSAG</sequence>
<dbReference type="Proteomes" id="UP000838878">
    <property type="component" value="Chromosome 7"/>
</dbReference>
<feature type="non-terminal residue" evidence="1">
    <location>
        <position position="226"/>
    </location>
</feature>
<gene>
    <name evidence="1" type="ORF">BINO364_LOCUS13601</name>
</gene>
<organism evidence="1 2">
    <name type="scientific">Brenthis ino</name>
    <name type="common">lesser marbled fritillary</name>
    <dbReference type="NCBI Taxonomy" id="405034"/>
    <lineage>
        <taxon>Eukaryota</taxon>
        <taxon>Metazoa</taxon>
        <taxon>Ecdysozoa</taxon>
        <taxon>Arthropoda</taxon>
        <taxon>Hexapoda</taxon>
        <taxon>Insecta</taxon>
        <taxon>Pterygota</taxon>
        <taxon>Neoptera</taxon>
        <taxon>Endopterygota</taxon>
        <taxon>Lepidoptera</taxon>
        <taxon>Glossata</taxon>
        <taxon>Ditrysia</taxon>
        <taxon>Papilionoidea</taxon>
        <taxon>Nymphalidae</taxon>
        <taxon>Heliconiinae</taxon>
        <taxon>Argynnini</taxon>
        <taxon>Brenthis</taxon>
    </lineage>
</organism>
<proteinExistence type="predicted"/>
<keyword evidence="2" id="KW-1185">Reference proteome</keyword>
<accession>A0A8J9YDH2</accession>
<name>A0A8J9YDH2_9NEOP</name>
<evidence type="ECO:0000313" key="1">
    <source>
        <dbReference type="EMBL" id="CAH0728379.1"/>
    </source>
</evidence>
<dbReference type="EMBL" id="OV170227">
    <property type="protein sequence ID" value="CAH0728379.1"/>
    <property type="molecule type" value="Genomic_DNA"/>
</dbReference>
<evidence type="ECO:0000313" key="2">
    <source>
        <dbReference type="Proteomes" id="UP000838878"/>
    </source>
</evidence>
<reference evidence="1" key="1">
    <citation type="submission" date="2021-12" db="EMBL/GenBank/DDBJ databases">
        <authorList>
            <person name="Martin H S."/>
        </authorList>
    </citation>
    <scope>NUCLEOTIDE SEQUENCE</scope>
</reference>